<dbReference type="Proteomes" id="UP000201785">
    <property type="component" value="Segment"/>
</dbReference>
<dbReference type="GeneID" id="29081866"/>
<name>A0A140HLP8_9CAUD</name>
<evidence type="ECO:0000313" key="1">
    <source>
        <dbReference type="EMBL" id="AMO25910.1"/>
    </source>
</evidence>
<sequence length="164" mass="17954">MHYIDNNNKVEAINLLKGTSKSLREISVITGISVSSVWVLSKEHRPKAVAQNNMRKGQLYSLLSQGKISQETFDAEIALVDKKVQSVVLPSATDFNEESETTAGVVIGYDPETNVKGKPFNFNFSINAEEAGVSKGVAVMRLKEAMELLDSLPVEKVSLNVTIK</sequence>
<proteinExistence type="predicted"/>
<gene>
    <name evidence="1" type="ORF">Blue_087</name>
</gene>
<reference evidence="1 2" key="1">
    <citation type="journal article" date="2016" name="Genome Announc.">
        <title>Complete Genome Sequence of Bacteriophage Deep-Blue Infecting Emetic Bacillus cereus.</title>
        <authorList>
            <person name="Hock L."/>
            <person name="Gillis A."/>
            <person name="Mahillon J."/>
        </authorList>
    </citation>
    <scope>NUCLEOTIDE SEQUENCE [LARGE SCALE GENOMIC DNA]</scope>
</reference>
<evidence type="ECO:0000313" key="2">
    <source>
        <dbReference type="Proteomes" id="UP000201785"/>
    </source>
</evidence>
<organism evidence="1 2">
    <name type="scientific">Bacillus phage Deep Blue</name>
    <dbReference type="NCBI Taxonomy" id="1792245"/>
    <lineage>
        <taxon>Viruses</taxon>
        <taxon>Duplodnaviria</taxon>
        <taxon>Heunggongvirae</taxon>
        <taxon>Uroviricota</taxon>
        <taxon>Caudoviricetes</taxon>
        <taxon>Herelleviridae</taxon>
        <taxon>Bastillevirinae</taxon>
        <taxon>Caeruleovirus</taxon>
        <taxon>Caeruleovirus deepblue</taxon>
    </lineage>
</organism>
<dbReference type="KEGG" id="vg:29081866"/>
<dbReference type="OrthoDB" id="15317at10239"/>
<keyword evidence="2" id="KW-1185">Reference proteome</keyword>
<protein>
    <submittedName>
        <fullName evidence="1">Uncharacterized protein</fullName>
    </submittedName>
</protein>
<accession>A0A140HLP8</accession>
<dbReference type="RefSeq" id="YP_009285399.1">
    <property type="nucleotide sequence ID" value="NC_031056.1"/>
</dbReference>
<dbReference type="EMBL" id="KU577463">
    <property type="protein sequence ID" value="AMO25910.1"/>
    <property type="molecule type" value="Genomic_DNA"/>
</dbReference>